<gene>
    <name evidence="2" type="ORF">NTJ_12695</name>
</gene>
<sequence>MMNRTFLFFVVSVLNMVVATEDPQNFWDVFNQGDVANIQPHDDENTNGPPQPLRATGRIQIAQRVKEPETRITTENLIAIMVSRIKESQAKMTRSEPFRRQIREYTSVFKSGISKSELRRFRDTCDCDGSSDVYPCPDKCQYSCYLTEDHDSSPSIVNDCRHKSGVCTCSINSRTKCGLDLINCFDEHVHIEPLCSKHIPAEDELLASYDMSVNLIVEPVLKIVRNIESELNLLGEMSITVRQFTAFNERNCAEKNDFCSANPGIEDSFDFPGKKRNVTSWLILAQQLSERAARKIYDLRAQIIEKMVDSAQKCVCDLGNSNSTIDGFKCEKL</sequence>
<evidence type="ECO:0000313" key="3">
    <source>
        <dbReference type="Proteomes" id="UP001307889"/>
    </source>
</evidence>
<dbReference type="EMBL" id="AP028919">
    <property type="protein sequence ID" value="BES99876.1"/>
    <property type="molecule type" value="Genomic_DNA"/>
</dbReference>
<feature type="signal peptide" evidence="1">
    <location>
        <begin position="1"/>
        <end position="19"/>
    </location>
</feature>
<proteinExistence type="predicted"/>
<evidence type="ECO:0000313" key="2">
    <source>
        <dbReference type="EMBL" id="BES99876.1"/>
    </source>
</evidence>
<feature type="chain" id="PRO_5045630922" evidence="1">
    <location>
        <begin position="20"/>
        <end position="333"/>
    </location>
</feature>
<keyword evidence="3" id="KW-1185">Reference proteome</keyword>
<evidence type="ECO:0000256" key="1">
    <source>
        <dbReference type="SAM" id="SignalP"/>
    </source>
</evidence>
<organism evidence="2 3">
    <name type="scientific">Nesidiocoris tenuis</name>
    <dbReference type="NCBI Taxonomy" id="355587"/>
    <lineage>
        <taxon>Eukaryota</taxon>
        <taxon>Metazoa</taxon>
        <taxon>Ecdysozoa</taxon>
        <taxon>Arthropoda</taxon>
        <taxon>Hexapoda</taxon>
        <taxon>Insecta</taxon>
        <taxon>Pterygota</taxon>
        <taxon>Neoptera</taxon>
        <taxon>Paraneoptera</taxon>
        <taxon>Hemiptera</taxon>
        <taxon>Heteroptera</taxon>
        <taxon>Panheteroptera</taxon>
        <taxon>Cimicomorpha</taxon>
        <taxon>Miridae</taxon>
        <taxon>Dicyphina</taxon>
        <taxon>Nesidiocoris</taxon>
    </lineage>
</organism>
<reference evidence="2 3" key="1">
    <citation type="submission" date="2023-09" db="EMBL/GenBank/DDBJ databases">
        <title>Nesidiocoris tenuis whole genome shotgun sequence.</title>
        <authorList>
            <person name="Shibata T."/>
            <person name="Shimoda M."/>
            <person name="Kobayashi T."/>
            <person name="Uehara T."/>
        </authorList>
    </citation>
    <scope>NUCLEOTIDE SEQUENCE [LARGE SCALE GENOMIC DNA]</scope>
    <source>
        <strain evidence="2 3">Japan</strain>
    </source>
</reference>
<accession>A0ABN7B646</accession>
<keyword evidence="1" id="KW-0732">Signal</keyword>
<dbReference type="Proteomes" id="UP001307889">
    <property type="component" value="Chromosome 11"/>
</dbReference>
<protein>
    <submittedName>
        <fullName evidence="2">Uncharacterized protein</fullName>
    </submittedName>
</protein>
<name>A0ABN7B646_9HEMI</name>